<gene>
    <name evidence="1" type="ORF">LCGC14_3106530</name>
</gene>
<dbReference type="InterPro" id="IPR025518">
    <property type="entry name" value="DUF4406"/>
</dbReference>
<reference evidence="1" key="1">
    <citation type="journal article" date="2015" name="Nature">
        <title>Complex archaea that bridge the gap between prokaryotes and eukaryotes.</title>
        <authorList>
            <person name="Spang A."/>
            <person name="Saw J.H."/>
            <person name="Jorgensen S.L."/>
            <person name="Zaremba-Niedzwiedzka K."/>
            <person name="Martijn J."/>
            <person name="Lind A.E."/>
            <person name="van Eijk R."/>
            <person name="Schleper C."/>
            <person name="Guy L."/>
            <person name="Ettema T.J."/>
        </authorList>
    </citation>
    <scope>NUCLEOTIDE SEQUENCE</scope>
</reference>
<sequence>YTIVSPAERDTYETRLGALASEQGCHADLSIAETYGDMLARDMKILADEVDGIILLPGWAKSNGAKVEAYIGLCTGCVFGYYSKGKVKPYKKNQVAGVVAGELNSRFKRT</sequence>
<protein>
    <submittedName>
        <fullName evidence="1">Uncharacterized protein</fullName>
    </submittedName>
</protein>
<feature type="non-terminal residue" evidence="1">
    <location>
        <position position="1"/>
    </location>
</feature>
<dbReference type="AlphaFoldDB" id="A0A0F8WV36"/>
<organism evidence="1">
    <name type="scientific">marine sediment metagenome</name>
    <dbReference type="NCBI Taxonomy" id="412755"/>
    <lineage>
        <taxon>unclassified sequences</taxon>
        <taxon>metagenomes</taxon>
        <taxon>ecological metagenomes</taxon>
    </lineage>
</organism>
<dbReference type="Pfam" id="PF14359">
    <property type="entry name" value="DUF4406"/>
    <property type="match status" value="1"/>
</dbReference>
<dbReference type="SUPFAM" id="SSF52309">
    <property type="entry name" value="N-(deoxy)ribosyltransferase-like"/>
    <property type="match status" value="1"/>
</dbReference>
<comment type="caution">
    <text evidence="1">The sequence shown here is derived from an EMBL/GenBank/DDBJ whole genome shotgun (WGS) entry which is preliminary data.</text>
</comment>
<dbReference type="EMBL" id="LAZR01067100">
    <property type="protein sequence ID" value="KKK52280.1"/>
    <property type="molecule type" value="Genomic_DNA"/>
</dbReference>
<name>A0A0F8WV36_9ZZZZ</name>
<accession>A0A0F8WV36</accession>
<proteinExistence type="predicted"/>
<evidence type="ECO:0000313" key="1">
    <source>
        <dbReference type="EMBL" id="KKK52280.1"/>
    </source>
</evidence>